<comment type="subunit">
    <text evidence="1">Homodimer; disulfide-linked, upon oxidation. 5 homodimers assemble to form a ring-like decamer.</text>
</comment>
<dbReference type="PROSITE" id="PS51352">
    <property type="entry name" value="THIOREDOXIN_2"/>
    <property type="match status" value="1"/>
</dbReference>
<comment type="catalytic activity">
    <reaction evidence="9">
        <text>a hydroperoxide + NADH + H(+) = an alcohol + NAD(+) + H2O</text>
        <dbReference type="Rhea" id="RHEA:62628"/>
        <dbReference type="ChEBI" id="CHEBI:15377"/>
        <dbReference type="ChEBI" id="CHEBI:15378"/>
        <dbReference type="ChEBI" id="CHEBI:30879"/>
        <dbReference type="ChEBI" id="CHEBI:35924"/>
        <dbReference type="ChEBI" id="CHEBI:57540"/>
        <dbReference type="ChEBI" id="CHEBI:57945"/>
        <dbReference type="EC" id="1.11.1.26"/>
    </reaction>
</comment>
<reference evidence="11 12" key="1">
    <citation type="submission" date="2024-09" db="EMBL/GenBank/DDBJ databases">
        <authorList>
            <person name="Sun Q."/>
            <person name="Mori K."/>
        </authorList>
    </citation>
    <scope>NUCLEOTIDE SEQUENCE [LARGE SCALE GENOMIC DNA]</scope>
    <source>
        <strain evidence="11 12">CICC 11035S</strain>
    </source>
</reference>
<evidence type="ECO:0000313" key="11">
    <source>
        <dbReference type="EMBL" id="MFC0685583.1"/>
    </source>
</evidence>
<dbReference type="Gene3D" id="3.40.30.10">
    <property type="entry name" value="Glutaredoxin"/>
    <property type="match status" value="1"/>
</dbReference>
<dbReference type="InterPro" id="IPR013766">
    <property type="entry name" value="Thioredoxin_domain"/>
</dbReference>
<dbReference type="Pfam" id="PF00578">
    <property type="entry name" value="AhpC-TSA"/>
    <property type="match status" value="1"/>
</dbReference>
<comment type="caution">
    <text evidence="11">The sequence shown here is derived from an EMBL/GenBank/DDBJ whole genome shotgun (WGS) entry which is preliminary data.</text>
</comment>
<accession>A0ABV6SBW5</accession>
<dbReference type="EMBL" id="JBHLTM010000053">
    <property type="protein sequence ID" value="MFC0685583.1"/>
    <property type="molecule type" value="Genomic_DNA"/>
</dbReference>
<keyword evidence="6" id="KW-0560">Oxidoreductase</keyword>
<dbReference type="PANTHER" id="PTHR10681:SF121">
    <property type="entry name" value="ALKYL HYDROPEROXIDE REDUCTASE C"/>
    <property type="match status" value="1"/>
</dbReference>
<evidence type="ECO:0000256" key="8">
    <source>
        <dbReference type="ARBA" id="ARBA00032077"/>
    </source>
</evidence>
<feature type="domain" description="Thioredoxin" evidence="10">
    <location>
        <begin position="1"/>
        <end position="150"/>
    </location>
</feature>
<evidence type="ECO:0000313" key="12">
    <source>
        <dbReference type="Proteomes" id="UP001589858"/>
    </source>
</evidence>
<dbReference type="SUPFAM" id="SSF52833">
    <property type="entry name" value="Thioredoxin-like"/>
    <property type="match status" value="1"/>
</dbReference>
<dbReference type="Proteomes" id="UP001589858">
    <property type="component" value="Unassembled WGS sequence"/>
</dbReference>
<evidence type="ECO:0000259" key="10">
    <source>
        <dbReference type="PROSITE" id="PS51352"/>
    </source>
</evidence>
<dbReference type="InterPro" id="IPR050217">
    <property type="entry name" value="Peroxiredoxin"/>
</dbReference>
<dbReference type="EC" id="1.11.1.26" evidence="2"/>
<sequence>MPRFVARSTQGPFDLDAYRGEWLILFSHPADFTPVCTSEVLALARAAPQFEALGCRLAGLSVDSLYSHLAWIRLMRDTTGVAINFPIIEDPTMEIARGFGMVGAGAHDSATVRMTYFIDPDGVLQALNSYPLTVGRSIPEMLRLLTALQGVGEGAGLAPADWQPGDALWPVPAETAEAALASAGPAAWFYAPQGKEG</sequence>
<evidence type="ECO:0000256" key="6">
    <source>
        <dbReference type="ARBA" id="ARBA00023002"/>
    </source>
</evidence>
<evidence type="ECO:0000256" key="5">
    <source>
        <dbReference type="ARBA" id="ARBA00022862"/>
    </source>
</evidence>
<evidence type="ECO:0000256" key="7">
    <source>
        <dbReference type="ARBA" id="ARBA00023284"/>
    </source>
</evidence>
<organism evidence="11 12">
    <name type="scientific">Novosphingobium clariflavum</name>
    <dbReference type="NCBI Taxonomy" id="2029884"/>
    <lineage>
        <taxon>Bacteria</taxon>
        <taxon>Pseudomonadati</taxon>
        <taxon>Pseudomonadota</taxon>
        <taxon>Alphaproteobacteria</taxon>
        <taxon>Sphingomonadales</taxon>
        <taxon>Sphingomonadaceae</taxon>
        <taxon>Novosphingobium</taxon>
    </lineage>
</organism>
<evidence type="ECO:0000256" key="3">
    <source>
        <dbReference type="ARBA" id="ARBA00017462"/>
    </source>
</evidence>
<dbReference type="InterPro" id="IPR000866">
    <property type="entry name" value="AhpC/TSA"/>
</dbReference>
<dbReference type="PANTHER" id="PTHR10681">
    <property type="entry name" value="THIOREDOXIN PEROXIDASE"/>
    <property type="match status" value="1"/>
</dbReference>
<keyword evidence="5" id="KW-0049">Antioxidant</keyword>
<dbReference type="InterPro" id="IPR024706">
    <property type="entry name" value="Peroxiredoxin_AhpC-typ"/>
</dbReference>
<keyword evidence="7" id="KW-0676">Redox-active center</keyword>
<evidence type="ECO:0000256" key="2">
    <source>
        <dbReference type="ARBA" id="ARBA00013021"/>
    </source>
</evidence>
<dbReference type="InterPro" id="IPR036249">
    <property type="entry name" value="Thioredoxin-like_sf"/>
</dbReference>
<keyword evidence="4" id="KW-0575">Peroxidase</keyword>
<evidence type="ECO:0000256" key="9">
    <source>
        <dbReference type="ARBA" id="ARBA00047572"/>
    </source>
</evidence>
<name>A0ABV6SBW5_9SPHN</name>
<keyword evidence="12" id="KW-1185">Reference proteome</keyword>
<gene>
    <name evidence="11" type="ORF">ACFFF8_13335</name>
</gene>
<evidence type="ECO:0000256" key="1">
    <source>
        <dbReference type="ARBA" id="ARBA00011654"/>
    </source>
</evidence>
<proteinExistence type="predicted"/>
<dbReference type="PIRSF" id="PIRSF000239">
    <property type="entry name" value="AHPC"/>
    <property type="match status" value="1"/>
</dbReference>
<evidence type="ECO:0000256" key="4">
    <source>
        <dbReference type="ARBA" id="ARBA00022559"/>
    </source>
</evidence>
<dbReference type="RefSeq" id="WP_267221783.1">
    <property type="nucleotide sequence ID" value="NZ_JAPCWC010000011.1"/>
</dbReference>
<protein>
    <recommendedName>
        <fullName evidence="3">Alkyl hydroperoxide reductase C</fullName>
        <ecNumber evidence="2">1.11.1.26</ecNumber>
    </recommendedName>
    <alternativeName>
        <fullName evidence="8">Peroxiredoxin</fullName>
    </alternativeName>
</protein>